<dbReference type="GO" id="GO:0005509">
    <property type="term" value="F:calcium ion binding"/>
    <property type="evidence" value="ECO:0007669"/>
    <property type="project" value="InterPro"/>
</dbReference>
<accession>A0AAV2IB32</accession>
<evidence type="ECO:0000256" key="2">
    <source>
        <dbReference type="ARBA" id="ARBA00022837"/>
    </source>
</evidence>
<keyword evidence="2" id="KW-0106">Calcium</keyword>
<reference evidence="5 6" key="1">
    <citation type="submission" date="2024-04" db="EMBL/GenBank/DDBJ databases">
        <authorList>
            <consortium name="Genoscope - CEA"/>
            <person name="William W."/>
        </authorList>
    </citation>
    <scope>NUCLEOTIDE SEQUENCE [LARGE SCALE GENOMIC DNA]</scope>
</reference>
<dbReference type="SUPFAM" id="SSF47473">
    <property type="entry name" value="EF-hand"/>
    <property type="match status" value="1"/>
</dbReference>
<dbReference type="GO" id="GO:0016460">
    <property type="term" value="C:myosin II complex"/>
    <property type="evidence" value="ECO:0007669"/>
    <property type="project" value="TreeGrafter"/>
</dbReference>
<dbReference type="SMART" id="SM00054">
    <property type="entry name" value="EFh"/>
    <property type="match status" value="4"/>
</dbReference>
<dbReference type="InterPro" id="IPR050230">
    <property type="entry name" value="CALM/Myosin/TropC-like"/>
</dbReference>
<dbReference type="InterPro" id="IPR002048">
    <property type="entry name" value="EF_hand_dom"/>
</dbReference>
<dbReference type="FunFam" id="1.10.238.10:FF:000003">
    <property type="entry name" value="Calmodulin A"/>
    <property type="match status" value="1"/>
</dbReference>
<feature type="domain" description="EF-hand" evidence="4">
    <location>
        <begin position="60"/>
        <end position="95"/>
    </location>
</feature>
<dbReference type="PANTHER" id="PTHR23048">
    <property type="entry name" value="MYOSIN LIGHT CHAIN 1, 3"/>
    <property type="match status" value="1"/>
</dbReference>
<dbReference type="Proteomes" id="UP001497497">
    <property type="component" value="Unassembled WGS sequence"/>
</dbReference>
<dbReference type="PANTHER" id="PTHR23048:SF0">
    <property type="entry name" value="CALMODULIN LIKE 3"/>
    <property type="match status" value="1"/>
</dbReference>
<organism evidence="5 6">
    <name type="scientific">Lymnaea stagnalis</name>
    <name type="common">Great pond snail</name>
    <name type="synonym">Helix stagnalis</name>
    <dbReference type="NCBI Taxonomy" id="6523"/>
    <lineage>
        <taxon>Eukaryota</taxon>
        <taxon>Metazoa</taxon>
        <taxon>Spiralia</taxon>
        <taxon>Lophotrochozoa</taxon>
        <taxon>Mollusca</taxon>
        <taxon>Gastropoda</taxon>
        <taxon>Heterobranchia</taxon>
        <taxon>Euthyneura</taxon>
        <taxon>Panpulmonata</taxon>
        <taxon>Hygrophila</taxon>
        <taxon>Lymnaeoidea</taxon>
        <taxon>Lymnaeidae</taxon>
        <taxon>Lymnaea</taxon>
    </lineage>
</organism>
<proteinExistence type="predicted"/>
<feature type="domain" description="EF-hand" evidence="4">
    <location>
        <begin position="138"/>
        <end position="173"/>
    </location>
</feature>
<dbReference type="InterPro" id="IPR011992">
    <property type="entry name" value="EF-hand-dom_pair"/>
</dbReference>
<evidence type="ECO:0000259" key="4">
    <source>
        <dbReference type="PROSITE" id="PS50222"/>
    </source>
</evidence>
<keyword evidence="6" id="KW-1185">Reference proteome</keyword>
<dbReference type="Pfam" id="PF13499">
    <property type="entry name" value="EF-hand_7"/>
    <property type="match status" value="2"/>
</dbReference>
<dbReference type="PROSITE" id="PS00018">
    <property type="entry name" value="EF_HAND_1"/>
    <property type="match status" value="4"/>
</dbReference>
<gene>
    <name evidence="5" type="ORF">GSLYS_00017280001</name>
</gene>
<sequence>MRVCADYLFGCEEEEESGHKRKRSAIEEEEFEFSVGTPSPCSTSDEAGSPFSRDSRDWLPSYKEIKELFRIFDKNHDNTISSSELGKMLTCMGMEVSEEEVGTLMKELDKNGNGKIEYREFKAFMQDEMRRSEESPREQEKAIRMAFKVFDQNGDGVIDATELRTAMKNLGEPLSDKELNDMMKEADIDKDGKINYEEFIRIWLESGKK</sequence>
<comment type="caution">
    <text evidence="5">The sequence shown here is derived from an EMBL/GenBank/DDBJ whole genome shotgun (WGS) entry which is preliminary data.</text>
</comment>
<dbReference type="AlphaFoldDB" id="A0AAV2IB32"/>
<feature type="domain" description="EF-hand" evidence="4">
    <location>
        <begin position="96"/>
        <end position="131"/>
    </location>
</feature>
<evidence type="ECO:0000256" key="3">
    <source>
        <dbReference type="SAM" id="MobiDB-lite"/>
    </source>
</evidence>
<name>A0AAV2IB32_LYMST</name>
<feature type="domain" description="EF-hand" evidence="4">
    <location>
        <begin position="174"/>
        <end position="209"/>
    </location>
</feature>
<feature type="compositionally biased region" description="Polar residues" evidence="3">
    <location>
        <begin position="36"/>
        <end position="46"/>
    </location>
</feature>
<dbReference type="PROSITE" id="PS50222">
    <property type="entry name" value="EF_HAND_2"/>
    <property type="match status" value="4"/>
</dbReference>
<evidence type="ECO:0000256" key="1">
    <source>
        <dbReference type="ARBA" id="ARBA00022737"/>
    </source>
</evidence>
<dbReference type="InterPro" id="IPR018247">
    <property type="entry name" value="EF_Hand_1_Ca_BS"/>
</dbReference>
<dbReference type="EMBL" id="CAXITT010000574">
    <property type="protein sequence ID" value="CAL1543767.1"/>
    <property type="molecule type" value="Genomic_DNA"/>
</dbReference>
<keyword evidence="1" id="KW-0677">Repeat</keyword>
<evidence type="ECO:0000313" key="6">
    <source>
        <dbReference type="Proteomes" id="UP001497497"/>
    </source>
</evidence>
<evidence type="ECO:0000313" key="5">
    <source>
        <dbReference type="EMBL" id="CAL1543767.1"/>
    </source>
</evidence>
<feature type="region of interest" description="Disordered" evidence="3">
    <location>
        <begin position="14"/>
        <end position="56"/>
    </location>
</feature>
<dbReference type="Gene3D" id="1.10.238.10">
    <property type="entry name" value="EF-hand"/>
    <property type="match status" value="2"/>
</dbReference>
<protein>
    <recommendedName>
        <fullName evidence="4">EF-hand domain-containing protein</fullName>
    </recommendedName>
</protein>